<gene>
    <name evidence="1" type="ORF">H1R20_g2095</name>
</gene>
<feature type="non-terminal residue" evidence="1">
    <location>
        <position position="410"/>
    </location>
</feature>
<dbReference type="AlphaFoldDB" id="A0A9W8MNJ8"/>
<evidence type="ECO:0000313" key="1">
    <source>
        <dbReference type="EMBL" id="KAJ2935004.1"/>
    </source>
</evidence>
<dbReference type="EMBL" id="JANBPK010000707">
    <property type="protein sequence ID" value="KAJ2935004.1"/>
    <property type="molecule type" value="Genomic_DNA"/>
</dbReference>
<dbReference type="Proteomes" id="UP001140091">
    <property type="component" value="Unassembled WGS sequence"/>
</dbReference>
<name>A0A9W8MNJ8_9AGAR</name>
<proteinExistence type="predicted"/>
<accession>A0A9W8MNJ8</accession>
<protein>
    <recommendedName>
        <fullName evidence="3">F-box domain-containing protein</fullName>
    </recommendedName>
</protein>
<dbReference type="InterPro" id="IPR032675">
    <property type="entry name" value="LRR_dom_sf"/>
</dbReference>
<dbReference type="OrthoDB" id="3063971at2759"/>
<comment type="caution">
    <text evidence="1">The sequence shown here is derived from an EMBL/GenBank/DDBJ whole genome shotgun (WGS) entry which is preliminary data.</text>
</comment>
<evidence type="ECO:0008006" key="3">
    <source>
        <dbReference type="Google" id="ProtNLM"/>
    </source>
</evidence>
<dbReference type="SUPFAM" id="SSF52047">
    <property type="entry name" value="RNI-like"/>
    <property type="match status" value="1"/>
</dbReference>
<organism evidence="1 2">
    <name type="scientific">Candolleomyces eurysporus</name>
    <dbReference type="NCBI Taxonomy" id="2828524"/>
    <lineage>
        <taxon>Eukaryota</taxon>
        <taxon>Fungi</taxon>
        <taxon>Dikarya</taxon>
        <taxon>Basidiomycota</taxon>
        <taxon>Agaricomycotina</taxon>
        <taxon>Agaricomycetes</taxon>
        <taxon>Agaricomycetidae</taxon>
        <taxon>Agaricales</taxon>
        <taxon>Agaricineae</taxon>
        <taxon>Psathyrellaceae</taxon>
        <taxon>Candolleomyces</taxon>
    </lineage>
</organism>
<evidence type="ECO:0000313" key="2">
    <source>
        <dbReference type="Proteomes" id="UP001140091"/>
    </source>
</evidence>
<dbReference type="Gene3D" id="3.80.10.10">
    <property type="entry name" value="Ribonuclease Inhibitor"/>
    <property type="match status" value="1"/>
</dbReference>
<keyword evidence="2" id="KW-1185">Reference proteome</keyword>
<sequence>MKRLLSSLSPSFSRWKKLEISLDGPQDELLQIAKLKDEGGRTPFNGVEQLSLRVKLRHEHLVLPGDSQRKVQALLSELGLNCNVRLHKLGLYFQHSITLHTEFLRLTQLIPCNQLEMLDLQGLYLPDEGCEISIDILPSILQACPKLVVFKANVGFPHSPTMQSDPTSRIALDGLKHASLFFRNWKDDRILDFIARCDWPSLSSLYLRKHDPSHNSIYLLSALVDRLSSMLTSLRLSSYSISRQTLMDLVFALPTLVQLHLEHPALSLAYEGEEDFDPYDECLAQEEAFDDTVITHLTPKPDGTPHALPLLQFLKWERNTEFTDKALAHLLQQRLASPYSPVPMKQVHIVFGRAIQHDILPICSKLIDAGLDLRLKYPPSLDGFVGESAYWKTEPIQPLDMDYRILGWDQ</sequence>
<reference evidence="1" key="1">
    <citation type="submission" date="2022-06" db="EMBL/GenBank/DDBJ databases">
        <title>Genome Sequence of Candolleomyces eurysporus.</title>
        <authorList>
            <person name="Buettner E."/>
        </authorList>
    </citation>
    <scope>NUCLEOTIDE SEQUENCE</scope>
    <source>
        <strain evidence="1">VTCC 930004</strain>
    </source>
</reference>